<reference evidence="2 3" key="1">
    <citation type="journal article" date="2024" name="J. Plant Pathol.">
        <title>Sequence and assembly of the genome of Seiridium unicorne, isolate CBS 538.82, causal agent of cypress canker disease.</title>
        <authorList>
            <person name="Scali E."/>
            <person name="Rocca G.D."/>
            <person name="Danti R."/>
            <person name="Garbelotto M."/>
            <person name="Barberini S."/>
            <person name="Baroncelli R."/>
            <person name="Emiliani G."/>
        </authorList>
    </citation>
    <scope>NUCLEOTIDE SEQUENCE [LARGE SCALE GENOMIC DNA]</scope>
    <source>
        <strain evidence="2 3">BM-138-508</strain>
    </source>
</reference>
<keyword evidence="3" id="KW-1185">Reference proteome</keyword>
<dbReference type="EMBL" id="JARVKF010000223">
    <property type="protein sequence ID" value="KAK9420667.1"/>
    <property type="molecule type" value="Genomic_DNA"/>
</dbReference>
<feature type="chain" id="PRO_5047011289" evidence="1">
    <location>
        <begin position="16"/>
        <end position="148"/>
    </location>
</feature>
<evidence type="ECO:0000313" key="2">
    <source>
        <dbReference type="EMBL" id="KAK9420667.1"/>
    </source>
</evidence>
<evidence type="ECO:0000313" key="3">
    <source>
        <dbReference type="Proteomes" id="UP001408356"/>
    </source>
</evidence>
<gene>
    <name evidence="2" type="ORF">SUNI508_00758</name>
</gene>
<organism evidence="2 3">
    <name type="scientific">Seiridium unicorne</name>
    <dbReference type="NCBI Taxonomy" id="138068"/>
    <lineage>
        <taxon>Eukaryota</taxon>
        <taxon>Fungi</taxon>
        <taxon>Dikarya</taxon>
        <taxon>Ascomycota</taxon>
        <taxon>Pezizomycotina</taxon>
        <taxon>Sordariomycetes</taxon>
        <taxon>Xylariomycetidae</taxon>
        <taxon>Amphisphaeriales</taxon>
        <taxon>Sporocadaceae</taxon>
        <taxon>Seiridium</taxon>
    </lineage>
</organism>
<comment type="caution">
    <text evidence="2">The sequence shown here is derived from an EMBL/GenBank/DDBJ whole genome shotgun (WGS) entry which is preliminary data.</text>
</comment>
<accession>A0ABR2V161</accession>
<dbReference type="Proteomes" id="UP001408356">
    <property type="component" value="Unassembled WGS sequence"/>
</dbReference>
<protein>
    <submittedName>
        <fullName evidence="2">Uncharacterized protein</fullName>
    </submittedName>
</protein>
<feature type="signal peptide" evidence="1">
    <location>
        <begin position="1"/>
        <end position="15"/>
    </location>
</feature>
<evidence type="ECO:0000256" key="1">
    <source>
        <dbReference type="SAM" id="SignalP"/>
    </source>
</evidence>
<proteinExistence type="predicted"/>
<keyword evidence="1" id="KW-0732">Signal</keyword>
<sequence>MKFLAILVYAVYVSAVVIEPRQPQGRGGKKGGSQTSAVAATTATAAATGNNAKRQKMYGQLWPQANEVPGISHLGVRKTSYQVTEHGDDFYNIENANRDLACSMRRRKDAMGTYSNYNLTPTNRTPPPTGLLFQSAHTKNSPTSLTPF</sequence>
<name>A0ABR2V161_9PEZI</name>